<dbReference type="EMBL" id="CACVKT020007364">
    <property type="protein sequence ID" value="CAC5407170.1"/>
    <property type="molecule type" value="Genomic_DNA"/>
</dbReference>
<protein>
    <submittedName>
        <fullName evidence="1">Uncharacterized protein</fullName>
    </submittedName>
</protein>
<gene>
    <name evidence="1" type="ORF">MCOR_40673</name>
</gene>
<reference evidence="1 2" key="1">
    <citation type="submission" date="2020-06" db="EMBL/GenBank/DDBJ databases">
        <authorList>
            <person name="Li R."/>
            <person name="Bekaert M."/>
        </authorList>
    </citation>
    <scope>NUCLEOTIDE SEQUENCE [LARGE SCALE GENOMIC DNA]</scope>
    <source>
        <strain evidence="2">wild</strain>
    </source>
</reference>
<name>A0A6J8DJM4_MYTCO</name>
<organism evidence="1 2">
    <name type="scientific">Mytilus coruscus</name>
    <name type="common">Sea mussel</name>
    <dbReference type="NCBI Taxonomy" id="42192"/>
    <lineage>
        <taxon>Eukaryota</taxon>
        <taxon>Metazoa</taxon>
        <taxon>Spiralia</taxon>
        <taxon>Lophotrochozoa</taxon>
        <taxon>Mollusca</taxon>
        <taxon>Bivalvia</taxon>
        <taxon>Autobranchia</taxon>
        <taxon>Pteriomorphia</taxon>
        <taxon>Mytilida</taxon>
        <taxon>Mytiloidea</taxon>
        <taxon>Mytilidae</taxon>
        <taxon>Mytilinae</taxon>
        <taxon>Mytilus</taxon>
    </lineage>
</organism>
<keyword evidence="2" id="KW-1185">Reference proteome</keyword>
<dbReference type="OrthoDB" id="6128794at2759"/>
<dbReference type="AlphaFoldDB" id="A0A6J8DJM4"/>
<dbReference type="InterPro" id="IPR052787">
    <property type="entry name" value="MAVS"/>
</dbReference>
<dbReference type="PANTHER" id="PTHR21446:SF12">
    <property type="entry name" value="POTASSIUM CHANNEL TETRAMERIZATION DOMAIN CONTAINING 1"/>
    <property type="match status" value="1"/>
</dbReference>
<evidence type="ECO:0000313" key="1">
    <source>
        <dbReference type="EMBL" id="CAC5407170.1"/>
    </source>
</evidence>
<sequence length="200" mass="23144">MEDEYVYDSEELELLRQLIMPYFELKSDVLVEMETEEASQSDEELAGAIQVIEESEIDDVSVLVVVVEKEIPSRFAKLDDDALEKIIGETESASTKRQTKYGAKIFKQWLTEIKQDANFEQFSPEKLDQILRNVYAEVRNTDGQLYAKRTFVGIRASTNRYLRAPPCNKSFSLLEDKHEFHKSNQMFTAMIKKLRGKALM</sequence>
<dbReference type="Proteomes" id="UP000507470">
    <property type="component" value="Unassembled WGS sequence"/>
</dbReference>
<accession>A0A6J8DJM4</accession>
<proteinExistence type="predicted"/>
<dbReference type="PANTHER" id="PTHR21446">
    <property type="entry name" value="DUF3504 DOMAIN-CONTAINING PROTEIN"/>
    <property type="match status" value="1"/>
</dbReference>
<evidence type="ECO:0000313" key="2">
    <source>
        <dbReference type="Proteomes" id="UP000507470"/>
    </source>
</evidence>